<dbReference type="GO" id="GO:0034599">
    <property type="term" value="P:cellular response to oxidative stress"/>
    <property type="evidence" value="ECO:0007669"/>
    <property type="project" value="TreeGrafter"/>
</dbReference>
<evidence type="ECO:0000256" key="11">
    <source>
        <dbReference type="ARBA" id="ARBA00042639"/>
    </source>
</evidence>
<feature type="domain" description="Thioredoxin" evidence="15">
    <location>
        <begin position="3"/>
        <end position="154"/>
    </location>
</feature>
<evidence type="ECO:0000256" key="4">
    <source>
        <dbReference type="ARBA" id="ARBA00022559"/>
    </source>
</evidence>
<evidence type="ECO:0000313" key="17">
    <source>
        <dbReference type="Proteomes" id="UP000242847"/>
    </source>
</evidence>
<keyword evidence="6" id="KW-0560">Oxidoreductase</keyword>
<dbReference type="PIRSF" id="PIRSF000239">
    <property type="entry name" value="AHPC"/>
    <property type="match status" value="1"/>
</dbReference>
<dbReference type="InterPro" id="IPR050924">
    <property type="entry name" value="Peroxiredoxin_BCP/PrxQ"/>
</dbReference>
<evidence type="ECO:0000256" key="14">
    <source>
        <dbReference type="SAM" id="MobiDB-lite"/>
    </source>
</evidence>
<comment type="function">
    <text evidence="1">Thiol-specific peroxidase that catalyzes the reduction of hydrogen peroxide and organic hydroperoxides to water and alcohols, respectively. Plays a role in cell protection against oxidative stress by detoxifying peroxides and as sensor of hydrogen peroxide-mediated signaling events.</text>
</comment>
<dbReference type="Gene3D" id="3.40.30.10">
    <property type="entry name" value="Glutaredoxin"/>
    <property type="match status" value="1"/>
</dbReference>
<dbReference type="InterPro" id="IPR036249">
    <property type="entry name" value="Thioredoxin-like_sf"/>
</dbReference>
<dbReference type="InterPro" id="IPR013766">
    <property type="entry name" value="Thioredoxin_domain"/>
</dbReference>
<dbReference type="CDD" id="cd03017">
    <property type="entry name" value="PRX_BCP"/>
    <property type="match status" value="1"/>
</dbReference>
<dbReference type="InterPro" id="IPR024706">
    <property type="entry name" value="Peroxiredoxin_AhpC-typ"/>
</dbReference>
<evidence type="ECO:0000256" key="13">
    <source>
        <dbReference type="PIRSR" id="PIRSR000239-1"/>
    </source>
</evidence>
<dbReference type="GO" id="GO:0005737">
    <property type="term" value="C:cytoplasm"/>
    <property type="evidence" value="ECO:0007669"/>
    <property type="project" value="TreeGrafter"/>
</dbReference>
<comment type="subunit">
    <text evidence="2">Monomer.</text>
</comment>
<dbReference type="STRING" id="254161.SAMN05216256_101305"/>
<feature type="active site" description="Cysteine sulfenic acid (-SOH) intermediate; for peroxidase activity" evidence="13">
    <location>
        <position position="45"/>
    </location>
</feature>
<dbReference type="SUPFAM" id="SSF52833">
    <property type="entry name" value="Thioredoxin-like"/>
    <property type="match status" value="1"/>
</dbReference>
<dbReference type="EC" id="1.11.1.24" evidence="3"/>
<keyword evidence="4" id="KW-0575">Peroxidase</keyword>
<evidence type="ECO:0000256" key="9">
    <source>
        <dbReference type="ARBA" id="ARBA00032824"/>
    </source>
</evidence>
<dbReference type="GO" id="GO:0045454">
    <property type="term" value="P:cell redox homeostasis"/>
    <property type="evidence" value="ECO:0007669"/>
    <property type="project" value="TreeGrafter"/>
</dbReference>
<organism evidence="16 17">
    <name type="scientific">Halopseudomonas pachastrellae</name>
    <dbReference type="NCBI Taxonomy" id="254161"/>
    <lineage>
        <taxon>Bacteria</taxon>
        <taxon>Pseudomonadati</taxon>
        <taxon>Pseudomonadota</taxon>
        <taxon>Gammaproteobacteria</taxon>
        <taxon>Pseudomonadales</taxon>
        <taxon>Pseudomonadaceae</taxon>
        <taxon>Halopseudomonas</taxon>
    </lineage>
</organism>
<feature type="region of interest" description="Disordered" evidence="14">
    <location>
        <begin position="1"/>
        <end position="20"/>
    </location>
</feature>
<dbReference type="PROSITE" id="PS51352">
    <property type="entry name" value="THIOREDOXIN_2"/>
    <property type="match status" value="1"/>
</dbReference>
<evidence type="ECO:0000256" key="6">
    <source>
        <dbReference type="ARBA" id="ARBA00023002"/>
    </source>
</evidence>
<dbReference type="PANTHER" id="PTHR42801">
    <property type="entry name" value="THIOREDOXIN-DEPENDENT PEROXIDE REDUCTASE"/>
    <property type="match status" value="1"/>
</dbReference>
<dbReference type="Proteomes" id="UP000242847">
    <property type="component" value="Unassembled WGS sequence"/>
</dbReference>
<evidence type="ECO:0000256" key="10">
    <source>
        <dbReference type="ARBA" id="ARBA00038489"/>
    </source>
</evidence>
<evidence type="ECO:0000256" key="8">
    <source>
        <dbReference type="ARBA" id="ARBA00023284"/>
    </source>
</evidence>
<evidence type="ECO:0000256" key="1">
    <source>
        <dbReference type="ARBA" id="ARBA00003330"/>
    </source>
</evidence>
<dbReference type="GO" id="GO:0008379">
    <property type="term" value="F:thioredoxin peroxidase activity"/>
    <property type="evidence" value="ECO:0007669"/>
    <property type="project" value="TreeGrafter"/>
</dbReference>
<dbReference type="OrthoDB" id="9812811at2"/>
<accession>A0A1S8DED3</accession>
<comment type="catalytic activity">
    <reaction evidence="12">
        <text>a hydroperoxide + [thioredoxin]-dithiol = an alcohol + [thioredoxin]-disulfide + H2O</text>
        <dbReference type="Rhea" id="RHEA:62620"/>
        <dbReference type="Rhea" id="RHEA-COMP:10698"/>
        <dbReference type="Rhea" id="RHEA-COMP:10700"/>
        <dbReference type="ChEBI" id="CHEBI:15377"/>
        <dbReference type="ChEBI" id="CHEBI:29950"/>
        <dbReference type="ChEBI" id="CHEBI:30879"/>
        <dbReference type="ChEBI" id="CHEBI:35924"/>
        <dbReference type="ChEBI" id="CHEBI:50058"/>
        <dbReference type="EC" id="1.11.1.24"/>
    </reaction>
</comment>
<sequence>MSVELNQPIPDFSASATGDQTVTPASLAGKKVVIYFYPKDNTPGCTTEGQDFRDNYEAFTEAGAVIYGVSRDSLRTHTNFKTKHEFPFELISDPDESFCRLFDVIKPKKLYGKEYEGIERSTFVFDEQGVLRHEWRKVKVPGHVAEVLAEVQAL</sequence>
<dbReference type="InterPro" id="IPR000866">
    <property type="entry name" value="AhpC/TSA"/>
</dbReference>
<dbReference type="RefSeq" id="WP_083727678.1">
    <property type="nucleotide sequence ID" value="NZ_FOUD01000001.1"/>
</dbReference>
<evidence type="ECO:0000256" key="2">
    <source>
        <dbReference type="ARBA" id="ARBA00011245"/>
    </source>
</evidence>
<gene>
    <name evidence="16" type="ORF">BXT89_11135</name>
</gene>
<dbReference type="PANTHER" id="PTHR42801:SF4">
    <property type="entry name" value="AHPC_TSA FAMILY PROTEIN"/>
    <property type="match status" value="1"/>
</dbReference>
<keyword evidence="17" id="KW-1185">Reference proteome</keyword>
<keyword evidence="8" id="KW-0676">Redox-active center</keyword>
<evidence type="ECO:0000256" key="7">
    <source>
        <dbReference type="ARBA" id="ARBA00023157"/>
    </source>
</evidence>
<dbReference type="FunFam" id="3.40.30.10:FF:000007">
    <property type="entry name" value="Thioredoxin-dependent thiol peroxidase"/>
    <property type="match status" value="1"/>
</dbReference>
<evidence type="ECO:0000313" key="16">
    <source>
        <dbReference type="EMBL" id="ONM43754.1"/>
    </source>
</evidence>
<evidence type="ECO:0000256" key="3">
    <source>
        <dbReference type="ARBA" id="ARBA00013017"/>
    </source>
</evidence>
<keyword evidence="7" id="KW-1015">Disulfide bond</keyword>
<keyword evidence="5" id="KW-0049">Antioxidant</keyword>
<comment type="similarity">
    <text evidence="10">Belongs to the peroxiredoxin family. BCP/PrxQ subfamily.</text>
</comment>
<evidence type="ECO:0000256" key="5">
    <source>
        <dbReference type="ARBA" id="ARBA00022862"/>
    </source>
</evidence>
<evidence type="ECO:0000259" key="15">
    <source>
        <dbReference type="PROSITE" id="PS51352"/>
    </source>
</evidence>
<comment type="caution">
    <text evidence="16">The sequence shown here is derived from an EMBL/GenBank/DDBJ whole genome shotgun (WGS) entry which is preliminary data.</text>
</comment>
<reference evidence="16 17" key="1">
    <citation type="submission" date="2017-01" db="EMBL/GenBank/DDBJ databases">
        <title>Draft genome sequence of Pseudomonas pachastrellae type strain CCUG 46540T from a deep sea.</title>
        <authorList>
            <person name="Gomila M."/>
            <person name="Mulet M."/>
            <person name="Lalucat J."/>
            <person name="Garcia-Valdes E."/>
        </authorList>
    </citation>
    <scope>NUCLEOTIDE SEQUENCE [LARGE SCALE GENOMIC DNA]</scope>
    <source>
        <strain evidence="16 17">CCUG 46540</strain>
    </source>
</reference>
<protein>
    <recommendedName>
        <fullName evidence="3">thioredoxin-dependent peroxiredoxin</fullName>
        <ecNumber evidence="3">1.11.1.24</ecNumber>
    </recommendedName>
    <alternativeName>
        <fullName evidence="9">Thioredoxin peroxidase</fullName>
    </alternativeName>
    <alternativeName>
        <fullName evidence="11">Thioredoxin-dependent peroxiredoxin Bcp</fullName>
    </alternativeName>
</protein>
<dbReference type="AlphaFoldDB" id="A0A1S8DED3"/>
<proteinExistence type="inferred from homology"/>
<name>A0A1S8DED3_9GAMM</name>
<evidence type="ECO:0000256" key="12">
    <source>
        <dbReference type="ARBA" id="ARBA00049091"/>
    </source>
</evidence>
<dbReference type="Pfam" id="PF00578">
    <property type="entry name" value="AhpC-TSA"/>
    <property type="match status" value="1"/>
</dbReference>
<dbReference type="EMBL" id="MUBC01000022">
    <property type="protein sequence ID" value="ONM43754.1"/>
    <property type="molecule type" value="Genomic_DNA"/>
</dbReference>